<sequence length="117" mass="12594">MKTTPNTPDFEALDAAIKAEAEEKMKIIRVVATAHKELLDTREEFARKDAANVGNLDAAISEALRVGFTESSIKQWRVPAARKSAAKRTAPKKPVTKKIETSPASSSAAESGEQKSA</sequence>
<proteinExistence type="predicted"/>
<dbReference type="EMBL" id="NOVD01000081">
    <property type="protein sequence ID" value="PCK22186.1"/>
    <property type="molecule type" value="Genomic_DNA"/>
</dbReference>
<evidence type="ECO:0000313" key="3">
    <source>
        <dbReference type="Proteomes" id="UP000230886"/>
    </source>
</evidence>
<dbReference type="Proteomes" id="UP000230886">
    <property type="component" value="Unassembled WGS sequence"/>
</dbReference>
<organism evidence="2 3">
    <name type="scientific">Rhodococcus qingshengii</name>
    <dbReference type="NCBI Taxonomy" id="334542"/>
    <lineage>
        <taxon>Bacteria</taxon>
        <taxon>Bacillati</taxon>
        <taxon>Actinomycetota</taxon>
        <taxon>Actinomycetes</taxon>
        <taxon>Mycobacteriales</taxon>
        <taxon>Nocardiaceae</taxon>
        <taxon>Rhodococcus</taxon>
        <taxon>Rhodococcus erythropolis group</taxon>
    </lineage>
</organism>
<dbReference type="RefSeq" id="WP_099699049.1">
    <property type="nucleotide sequence ID" value="NZ_NOVD01000081.1"/>
</dbReference>
<evidence type="ECO:0000256" key="1">
    <source>
        <dbReference type="SAM" id="MobiDB-lite"/>
    </source>
</evidence>
<comment type="caution">
    <text evidence="2">The sequence shown here is derived from an EMBL/GenBank/DDBJ whole genome shotgun (WGS) entry which is preliminary data.</text>
</comment>
<accession>A0A2A5IYJ3</accession>
<gene>
    <name evidence="2" type="ORF">CHR55_32920</name>
</gene>
<feature type="compositionally biased region" description="Low complexity" evidence="1">
    <location>
        <begin position="101"/>
        <end position="111"/>
    </location>
</feature>
<protein>
    <submittedName>
        <fullName evidence="2">Uncharacterized protein</fullName>
    </submittedName>
</protein>
<name>A0A2A5IYJ3_RHOSG</name>
<reference evidence="2 3" key="1">
    <citation type="submission" date="2017-07" db="EMBL/GenBank/DDBJ databases">
        <title>Draft sequence of Rhodococcus enclensis 23b-28.</title>
        <authorList>
            <person name="Besaury L."/>
            <person name="Sancelme M."/>
            <person name="Amato P."/>
            <person name="Lallement A."/>
            <person name="Delort A.-M."/>
        </authorList>
    </citation>
    <scope>NUCLEOTIDE SEQUENCE [LARGE SCALE GENOMIC DNA]</scope>
    <source>
        <strain evidence="2 3">23b-28</strain>
    </source>
</reference>
<feature type="compositionally biased region" description="Basic residues" evidence="1">
    <location>
        <begin position="84"/>
        <end position="96"/>
    </location>
</feature>
<evidence type="ECO:0000313" key="2">
    <source>
        <dbReference type="EMBL" id="PCK22186.1"/>
    </source>
</evidence>
<dbReference type="AlphaFoldDB" id="A0A2A5IYJ3"/>
<feature type="region of interest" description="Disordered" evidence="1">
    <location>
        <begin position="77"/>
        <end position="117"/>
    </location>
</feature>